<dbReference type="PANTHER" id="PTHR43312">
    <property type="entry name" value="D-THREO-ALDOSE 1-DEHYDROGENASE"/>
    <property type="match status" value="1"/>
</dbReference>
<dbReference type="Pfam" id="PF13534">
    <property type="entry name" value="Fer4_17"/>
    <property type="match status" value="1"/>
</dbReference>
<dbReference type="EMBL" id="FMXB01000019">
    <property type="protein sequence ID" value="SDA66904.1"/>
    <property type="molecule type" value="Genomic_DNA"/>
</dbReference>
<feature type="domain" description="4Fe-4S ferredoxin-type" evidence="1">
    <location>
        <begin position="288"/>
        <end position="320"/>
    </location>
</feature>
<gene>
    <name evidence="2" type="ORF">SAMN02910315_02050</name>
</gene>
<dbReference type="InterPro" id="IPR017896">
    <property type="entry name" value="4Fe4S_Fe-S-bd"/>
</dbReference>
<dbReference type="AlphaFoldDB" id="A0A1G5XA50"/>
<protein>
    <submittedName>
        <fullName evidence="2">Predicted oxidoreductase of the aldo/keto reductase family</fullName>
    </submittedName>
</protein>
<dbReference type="SUPFAM" id="SSF54862">
    <property type="entry name" value="4Fe-4S ferredoxins"/>
    <property type="match status" value="1"/>
</dbReference>
<dbReference type="RefSeq" id="WP_149732539.1">
    <property type="nucleotide sequence ID" value="NZ_FMXB01000019.1"/>
</dbReference>
<organism evidence="2 3">
    <name type="scientific">Methanobrevibacter millerae</name>
    <dbReference type="NCBI Taxonomy" id="230361"/>
    <lineage>
        <taxon>Archaea</taxon>
        <taxon>Methanobacteriati</taxon>
        <taxon>Methanobacteriota</taxon>
        <taxon>Methanomada group</taxon>
        <taxon>Methanobacteria</taxon>
        <taxon>Methanobacteriales</taxon>
        <taxon>Methanobacteriaceae</taxon>
        <taxon>Methanobrevibacter</taxon>
    </lineage>
</organism>
<dbReference type="InterPro" id="IPR023210">
    <property type="entry name" value="NADP_OxRdtase_dom"/>
</dbReference>
<dbReference type="InterPro" id="IPR036812">
    <property type="entry name" value="NAD(P)_OxRdtase_dom_sf"/>
</dbReference>
<keyword evidence="3" id="KW-1185">Reference proteome</keyword>
<sequence length="342" mass="39510">MRLGKTNLEVNKNGFGALPIQRRNMADSVEILRHAYENGIDFYDTAHFYTDSEAKLGAAFEDVREDIYLASKGAAEEVEEFWNQLETSLKSMKTDYLDLYQFHNLSFCPKEDDDLYKAMFQAKEDGLIRHIGITTHKITHAHEAIESGLYETLQYPFSYLSGESEINLVNRCKELDVGFLAMKGMGGGLITNSKASYAFMNQFDNVLPIWGIQKMEELDEFLSYDETTVLDDELKEAIEKDKKELGDDFCRGCAYCMPCPEEINISMCARMSLWIRRFPAEPYLTEEYHEILNKTLDCVECYECVEKCPYELEIPRLLKENYEDYQNVLNGKTKGVRNETVH</sequence>
<dbReference type="Gene3D" id="3.20.20.100">
    <property type="entry name" value="NADP-dependent oxidoreductase domain"/>
    <property type="match status" value="1"/>
</dbReference>
<evidence type="ECO:0000313" key="2">
    <source>
        <dbReference type="EMBL" id="SDA66904.1"/>
    </source>
</evidence>
<dbReference type="STRING" id="230361.sm9_1630"/>
<dbReference type="PRINTS" id="PR00069">
    <property type="entry name" value="ALDKETRDTASE"/>
</dbReference>
<dbReference type="InterPro" id="IPR020471">
    <property type="entry name" value="AKR"/>
</dbReference>
<dbReference type="OrthoDB" id="7236at2157"/>
<dbReference type="Pfam" id="PF00248">
    <property type="entry name" value="Aldo_ket_red"/>
    <property type="match status" value="1"/>
</dbReference>
<accession>A0A1G5XA50</accession>
<dbReference type="GO" id="GO:0016491">
    <property type="term" value="F:oxidoreductase activity"/>
    <property type="evidence" value="ECO:0007669"/>
    <property type="project" value="InterPro"/>
</dbReference>
<dbReference type="Proteomes" id="UP000323439">
    <property type="component" value="Unassembled WGS sequence"/>
</dbReference>
<dbReference type="SUPFAM" id="SSF51430">
    <property type="entry name" value="NAD(P)-linked oxidoreductase"/>
    <property type="match status" value="1"/>
</dbReference>
<name>A0A1G5XA50_9EURY</name>
<evidence type="ECO:0000313" key="3">
    <source>
        <dbReference type="Proteomes" id="UP000323439"/>
    </source>
</evidence>
<dbReference type="PROSITE" id="PS00198">
    <property type="entry name" value="4FE4S_FER_1"/>
    <property type="match status" value="1"/>
</dbReference>
<dbReference type="PROSITE" id="PS51379">
    <property type="entry name" value="4FE4S_FER_2"/>
    <property type="match status" value="1"/>
</dbReference>
<reference evidence="2 3" key="1">
    <citation type="submission" date="2016-10" db="EMBL/GenBank/DDBJ databases">
        <authorList>
            <person name="Varghese N."/>
            <person name="Submissions S."/>
        </authorList>
    </citation>
    <scope>NUCLEOTIDE SEQUENCE [LARGE SCALE GENOMIC DNA]</scope>
    <source>
        <strain evidence="2 3">DSM 16643</strain>
    </source>
</reference>
<evidence type="ECO:0000259" key="1">
    <source>
        <dbReference type="PROSITE" id="PS51379"/>
    </source>
</evidence>
<dbReference type="InterPro" id="IPR017900">
    <property type="entry name" value="4Fe4S_Fe_S_CS"/>
</dbReference>
<proteinExistence type="predicted"/>
<dbReference type="CDD" id="cd19100">
    <property type="entry name" value="AKR_unchar"/>
    <property type="match status" value="1"/>
</dbReference>
<dbReference type="InterPro" id="IPR053135">
    <property type="entry name" value="AKR2_Oxidoreductase"/>
</dbReference>
<dbReference type="PANTHER" id="PTHR43312:SF1">
    <property type="entry name" value="NADP-DEPENDENT OXIDOREDUCTASE DOMAIN-CONTAINING PROTEIN"/>
    <property type="match status" value="1"/>
</dbReference>